<reference evidence="1" key="2">
    <citation type="journal article" date="2020" name="Nat. Commun.">
        <title>Large-scale genome sequencing of mycorrhizal fungi provides insights into the early evolution of symbiotic traits.</title>
        <authorList>
            <person name="Miyauchi S."/>
            <person name="Kiss E."/>
            <person name="Kuo A."/>
            <person name="Drula E."/>
            <person name="Kohler A."/>
            <person name="Sanchez-Garcia M."/>
            <person name="Morin E."/>
            <person name="Andreopoulos B."/>
            <person name="Barry K.W."/>
            <person name="Bonito G."/>
            <person name="Buee M."/>
            <person name="Carver A."/>
            <person name="Chen C."/>
            <person name="Cichocki N."/>
            <person name="Clum A."/>
            <person name="Culley D."/>
            <person name="Crous P.W."/>
            <person name="Fauchery L."/>
            <person name="Girlanda M."/>
            <person name="Hayes R.D."/>
            <person name="Keri Z."/>
            <person name="LaButti K."/>
            <person name="Lipzen A."/>
            <person name="Lombard V."/>
            <person name="Magnuson J."/>
            <person name="Maillard F."/>
            <person name="Murat C."/>
            <person name="Nolan M."/>
            <person name="Ohm R.A."/>
            <person name="Pangilinan J."/>
            <person name="Pereira M.F."/>
            <person name="Perotto S."/>
            <person name="Peter M."/>
            <person name="Pfister S."/>
            <person name="Riley R."/>
            <person name="Sitrit Y."/>
            <person name="Stielow J.B."/>
            <person name="Szollosi G."/>
            <person name="Zifcakova L."/>
            <person name="Stursova M."/>
            <person name="Spatafora J.W."/>
            <person name="Tedersoo L."/>
            <person name="Vaario L.M."/>
            <person name="Yamada A."/>
            <person name="Yan M."/>
            <person name="Wang P."/>
            <person name="Xu J."/>
            <person name="Bruns T."/>
            <person name="Baldrian P."/>
            <person name="Vilgalys R."/>
            <person name="Dunand C."/>
            <person name="Henrissat B."/>
            <person name="Grigoriev I.V."/>
            <person name="Hibbett D."/>
            <person name="Nagy L.G."/>
            <person name="Martin F.M."/>
        </authorList>
    </citation>
    <scope>NUCLEOTIDE SEQUENCE</scope>
    <source>
        <strain evidence="1">P2</strain>
    </source>
</reference>
<proteinExistence type="predicted"/>
<evidence type="ECO:0000313" key="2">
    <source>
        <dbReference type="Proteomes" id="UP000886501"/>
    </source>
</evidence>
<name>A0ACB6ZG05_THEGA</name>
<organism evidence="1 2">
    <name type="scientific">Thelephora ganbajun</name>
    <name type="common">Ganba fungus</name>
    <dbReference type="NCBI Taxonomy" id="370292"/>
    <lineage>
        <taxon>Eukaryota</taxon>
        <taxon>Fungi</taxon>
        <taxon>Dikarya</taxon>
        <taxon>Basidiomycota</taxon>
        <taxon>Agaricomycotina</taxon>
        <taxon>Agaricomycetes</taxon>
        <taxon>Thelephorales</taxon>
        <taxon>Thelephoraceae</taxon>
        <taxon>Thelephora</taxon>
    </lineage>
</organism>
<sequence>MASNKVVVCGAGFLGSHFARAIASSTKSNCQVQISSRHPQKIYDSILRKSPELVESGRLLPPVPGDITRPDTLKEMFKDASTVISLVGLMHGSPEDFDRIQHRGAENVARAAQEAGAKLIHFSAIGADIGSDIPYFKTKGLGEKAVLVENPKSTIVRPSLVFGPGDGFFSKFATMSSFMPFLPVFAGGTTKLQPVYVGDLASLVEIISRNDPALRSIVDGKIVEAGGPNVLTYYEMMEIVLKCKKRYRPILSLPYAFGIVQGFIMEKLPENIFTLSRDQVKQLKLDNIVKSHDPSFRDLVEEYTGRKLASVHDVLPTYL</sequence>
<evidence type="ECO:0000313" key="1">
    <source>
        <dbReference type="EMBL" id="KAF9648494.1"/>
    </source>
</evidence>
<comment type="caution">
    <text evidence="1">The sequence shown here is derived from an EMBL/GenBank/DDBJ whole genome shotgun (WGS) entry which is preliminary data.</text>
</comment>
<dbReference type="Proteomes" id="UP000886501">
    <property type="component" value="Unassembled WGS sequence"/>
</dbReference>
<protein>
    <submittedName>
        <fullName evidence="1">NAD(P)-binding protein</fullName>
    </submittedName>
</protein>
<dbReference type="EMBL" id="MU118012">
    <property type="protein sequence ID" value="KAF9648494.1"/>
    <property type="molecule type" value="Genomic_DNA"/>
</dbReference>
<keyword evidence="2" id="KW-1185">Reference proteome</keyword>
<accession>A0ACB6ZG05</accession>
<gene>
    <name evidence="1" type="ORF">BDM02DRAFT_3115255</name>
</gene>
<reference evidence="1" key="1">
    <citation type="submission" date="2019-10" db="EMBL/GenBank/DDBJ databases">
        <authorList>
            <consortium name="DOE Joint Genome Institute"/>
            <person name="Kuo A."/>
            <person name="Miyauchi S."/>
            <person name="Kiss E."/>
            <person name="Drula E."/>
            <person name="Kohler A."/>
            <person name="Sanchez-Garcia M."/>
            <person name="Andreopoulos B."/>
            <person name="Barry K.W."/>
            <person name="Bonito G."/>
            <person name="Buee M."/>
            <person name="Carver A."/>
            <person name="Chen C."/>
            <person name="Cichocki N."/>
            <person name="Clum A."/>
            <person name="Culley D."/>
            <person name="Crous P.W."/>
            <person name="Fauchery L."/>
            <person name="Girlanda M."/>
            <person name="Hayes R."/>
            <person name="Keri Z."/>
            <person name="Labutti K."/>
            <person name="Lipzen A."/>
            <person name="Lombard V."/>
            <person name="Magnuson J."/>
            <person name="Maillard F."/>
            <person name="Morin E."/>
            <person name="Murat C."/>
            <person name="Nolan M."/>
            <person name="Ohm R."/>
            <person name="Pangilinan J."/>
            <person name="Pereira M."/>
            <person name="Perotto S."/>
            <person name="Peter M."/>
            <person name="Riley R."/>
            <person name="Sitrit Y."/>
            <person name="Stielow B."/>
            <person name="Szollosi G."/>
            <person name="Zifcakova L."/>
            <person name="Stursova M."/>
            <person name="Spatafora J.W."/>
            <person name="Tedersoo L."/>
            <person name="Vaario L.-M."/>
            <person name="Yamada A."/>
            <person name="Yan M."/>
            <person name="Wang P."/>
            <person name="Xu J."/>
            <person name="Bruns T."/>
            <person name="Baldrian P."/>
            <person name="Vilgalys R."/>
            <person name="Henrissat B."/>
            <person name="Grigoriev I.V."/>
            <person name="Hibbett D."/>
            <person name="Nagy L.G."/>
            <person name="Martin F.M."/>
        </authorList>
    </citation>
    <scope>NUCLEOTIDE SEQUENCE</scope>
    <source>
        <strain evidence="1">P2</strain>
    </source>
</reference>